<reference evidence="4" key="1">
    <citation type="submission" date="2021-06" db="EMBL/GenBank/DDBJ databases">
        <title>44 bacteria genomes isolated from Dapeng, Shenzhen.</title>
        <authorList>
            <person name="Zheng W."/>
            <person name="Yu S."/>
            <person name="Huang Y."/>
        </authorList>
    </citation>
    <scope>NUCLEOTIDE SEQUENCE</scope>
    <source>
        <strain evidence="4">DP5N28-2</strain>
    </source>
</reference>
<name>A0A953L7V9_9BACT</name>
<dbReference type="InterPro" id="IPR015914">
    <property type="entry name" value="PAPs_N"/>
</dbReference>
<dbReference type="GO" id="GO:0003993">
    <property type="term" value="F:acid phosphatase activity"/>
    <property type="evidence" value="ECO:0007669"/>
    <property type="project" value="InterPro"/>
</dbReference>
<dbReference type="PANTHER" id="PTHR45867">
    <property type="entry name" value="PURPLE ACID PHOSPHATASE"/>
    <property type="match status" value="1"/>
</dbReference>
<keyword evidence="1" id="KW-0732">Signal</keyword>
<dbReference type="Gene3D" id="3.60.21.10">
    <property type="match status" value="1"/>
</dbReference>
<evidence type="ECO:0000313" key="4">
    <source>
        <dbReference type="EMBL" id="MBY5959127.1"/>
    </source>
</evidence>
<dbReference type="PANTHER" id="PTHR45867:SF3">
    <property type="entry name" value="ACID PHOSPHATASE TYPE 7"/>
    <property type="match status" value="1"/>
</dbReference>
<dbReference type="InterPro" id="IPR008963">
    <property type="entry name" value="Purple_acid_Pase-like_N"/>
</dbReference>
<dbReference type="GO" id="GO:0046872">
    <property type="term" value="F:metal ion binding"/>
    <property type="evidence" value="ECO:0007669"/>
    <property type="project" value="InterPro"/>
</dbReference>
<dbReference type="SUPFAM" id="SSF49363">
    <property type="entry name" value="Purple acid phosphatase, N-terminal domain"/>
    <property type="match status" value="1"/>
</dbReference>
<keyword evidence="5" id="KW-1185">Reference proteome</keyword>
<dbReference type="Gene3D" id="2.60.40.380">
    <property type="entry name" value="Purple acid phosphatase-like, N-terminal"/>
    <property type="match status" value="1"/>
</dbReference>
<evidence type="ECO:0000313" key="5">
    <source>
        <dbReference type="Proteomes" id="UP000753961"/>
    </source>
</evidence>
<accession>A0A953L7V9</accession>
<feature type="domain" description="Purple acid phosphatase N-terminal" evidence="3">
    <location>
        <begin position="33"/>
        <end position="130"/>
    </location>
</feature>
<dbReference type="AlphaFoldDB" id="A0A953L7V9"/>
<protein>
    <submittedName>
        <fullName evidence="4">Metallophosphoesterase family protein</fullName>
    </submittedName>
</protein>
<feature type="domain" description="Calcineurin-like phosphoesterase" evidence="2">
    <location>
        <begin position="140"/>
        <end position="335"/>
    </location>
</feature>
<dbReference type="InterPro" id="IPR029052">
    <property type="entry name" value="Metallo-depent_PP-like"/>
</dbReference>
<dbReference type="EMBL" id="JAHVHU010000012">
    <property type="protein sequence ID" value="MBY5959127.1"/>
    <property type="molecule type" value="Genomic_DNA"/>
</dbReference>
<dbReference type="InterPro" id="IPR004843">
    <property type="entry name" value="Calcineurin-like_PHP"/>
</dbReference>
<dbReference type="Pfam" id="PF00149">
    <property type="entry name" value="Metallophos"/>
    <property type="match status" value="1"/>
</dbReference>
<organism evidence="4 5">
    <name type="scientific">Membranihabitans marinus</name>
    <dbReference type="NCBI Taxonomy" id="1227546"/>
    <lineage>
        <taxon>Bacteria</taxon>
        <taxon>Pseudomonadati</taxon>
        <taxon>Bacteroidota</taxon>
        <taxon>Saprospiria</taxon>
        <taxon>Saprospirales</taxon>
        <taxon>Saprospiraceae</taxon>
        <taxon>Membranihabitans</taxon>
    </lineage>
</organism>
<evidence type="ECO:0000259" key="2">
    <source>
        <dbReference type="Pfam" id="PF00149"/>
    </source>
</evidence>
<evidence type="ECO:0000256" key="1">
    <source>
        <dbReference type="ARBA" id="ARBA00022729"/>
    </source>
</evidence>
<evidence type="ECO:0000259" key="3">
    <source>
        <dbReference type="Pfam" id="PF16656"/>
    </source>
</evidence>
<dbReference type="Proteomes" id="UP000753961">
    <property type="component" value="Unassembled WGS sequence"/>
</dbReference>
<dbReference type="RefSeq" id="WP_222580666.1">
    <property type="nucleotide sequence ID" value="NZ_JAHVHU010000012.1"/>
</dbReference>
<dbReference type="Pfam" id="PF16656">
    <property type="entry name" value="Pur_ac_phosph_N"/>
    <property type="match status" value="1"/>
</dbReference>
<dbReference type="SUPFAM" id="SSF56300">
    <property type="entry name" value="Metallo-dependent phosphatases"/>
    <property type="match status" value="1"/>
</dbReference>
<comment type="caution">
    <text evidence="4">The sequence shown here is derived from an EMBL/GenBank/DDBJ whole genome shotgun (WGS) entry which is preliminary data.</text>
</comment>
<proteinExistence type="predicted"/>
<gene>
    <name evidence="4" type="ORF">KUV50_13325</name>
</gene>
<sequence length="446" mass="50353">MISPIEQIVFGLLILTGGVLLIPECLKAQSQVPEHIILTWEDDPMTTQSVTWRTEKKVPDPVAQIMKSTAAPYGEGHAKTLPAKVQSVENEGAKAYYYSVTFTGLDRGTKYLYRVGSEESDWSAWTQFSTASKSEDDFSFIYLGDIQNDIFSWGSRAIRAAYDHAPDAAFALFAGDCVNDGHSNDQWMEWFDASGYRTSMMPIVPVTGNHEYDHLPGLDESTLSVYWQKQFELPSNGPRGLEESVFYMDYKDMRLVVLNSTAALSSAQEMQRQSHWLQSVLADHSQKWTIVTFHHALFTARDGNHGDYPDLRAAWQPILEKHKVDLVLMGHDHVYARASKQTKTITVPEGEAGPVYLVSVAGPKMYGVVPERRWMDRAAVNTQMYQTVTIRGDLLEFRAYTVVDELYDSFDLKKQPGAFNKFVENISSKTTPENRFPDGKSVRSKK</sequence>